<dbReference type="PATRIC" id="fig|1423727.3.peg.697"/>
<keyword evidence="1 4" id="KW-0808">Transferase</keyword>
<keyword evidence="5" id="KW-1185">Reference proteome</keyword>
<reference evidence="4 5" key="1">
    <citation type="journal article" date="2015" name="Genome Announc.">
        <title>Expanding the biotechnology potential of lactobacilli through comparative genomics of 213 strains and associated genera.</title>
        <authorList>
            <person name="Sun Z."/>
            <person name="Harris H.M."/>
            <person name="McCann A."/>
            <person name="Guo C."/>
            <person name="Argimon S."/>
            <person name="Zhang W."/>
            <person name="Yang X."/>
            <person name="Jeffery I.B."/>
            <person name="Cooney J.C."/>
            <person name="Kagawa T.F."/>
            <person name="Liu W."/>
            <person name="Song Y."/>
            <person name="Salvetti E."/>
            <person name="Wrobel A."/>
            <person name="Rasinkangas P."/>
            <person name="Parkhill J."/>
            <person name="Rea M.C."/>
            <person name="O'Sullivan O."/>
            <person name="Ritari J."/>
            <person name="Douillard F.P."/>
            <person name="Paul Ross R."/>
            <person name="Yang R."/>
            <person name="Briner A.E."/>
            <person name="Felis G.E."/>
            <person name="de Vos W.M."/>
            <person name="Barrangou R."/>
            <person name="Klaenhammer T.R."/>
            <person name="Caufield P.W."/>
            <person name="Cui Y."/>
            <person name="Zhang H."/>
            <person name="O'Toole P.W."/>
        </authorList>
    </citation>
    <scope>NUCLEOTIDE SEQUENCE [LARGE SCALE GENOMIC DNA]</scope>
    <source>
        <strain evidence="4 5">DSM 23927</strain>
    </source>
</reference>
<dbReference type="InterPro" id="IPR000182">
    <property type="entry name" value="GNAT_dom"/>
</dbReference>
<dbReference type="STRING" id="1423727.FC34_GL000694"/>
<dbReference type="Gene3D" id="3.40.630.30">
    <property type="match status" value="1"/>
</dbReference>
<gene>
    <name evidence="4" type="ORF">FC34_GL000694</name>
</gene>
<name>A0A0R2BBF7_9LACO</name>
<dbReference type="PANTHER" id="PTHR43072">
    <property type="entry name" value="N-ACETYLTRANSFERASE"/>
    <property type="match status" value="1"/>
</dbReference>
<proteinExistence type="predicted"/>
<dbReference type="PANTHER" id="PTHR43072:SF23">
    <property type="entry name" value="UPF0039 PROTEIN C11D3.02C"/>
    <property type="match status" value="1"/>
</dbReference>
<dbReference type="GO" id="GO:0016747">
    <property type="term" value="F:acyltransferase activity, transferring groups other than amino-acyl groups"/>
    <property type="evidence" value="ECO:0007669"/>
    <property type="project" value="InterPro"/>
</dbReference>
<comment type="caution">
    <text evidence="4">The sequence shown here is derived from an EMBL/GenBank/DDBJ whole genome shotgun (WGS) entry which is preliminary data.</text>
</comment>
<dbReference type="AlphaFoldDB" id="A0A0R2BBF7"/>
<dbReference type="Proteomes" id="UP000051672">
    <property type="component" value="Unassembled WGS sequence"/>
</dbReference>
<sequence>MEQMATFARATLTDLPAIVAIYNQNIAGHMVTADLAPVTVVERRPWFEAYSDAYPLWVLKDEIAVIGWVGLEPFYGRAAYAHTAEISLYIDQDQTHHGFGQASLDFVQTQLPRLRINTLLAYVFSHNLPSAKLFAKNGFETWGHLPDVAVLDKQLRSLDILGRHYL</sequence>
<protein>
    <submittedName>
        <fullName evidence="4">Acetyltransferase, GNAT family</fullName>
    </submittedName>
</protein>
<accession>A0A0R2BBF7</accession>
<evidence type="ECO:0000256" key="2">
    <source>
        <dbReference type="ARBA" id="ARBA00023315"/>
    </source>
</evidence>
<feature type="domain" description="N-acetyltransferase" evidence="3">
    <location>
        <begin position="5"/>
        <end position="156"/>
    </location>
</feature>
<dbReference type="EMBL" id="AYZQ01000001">
    <property type="protein sequence ID" value="KRM72979.1"/>
    <property type="molecule type" value="Genomic_DNA"/>
</dbReference>
<dbReference type="PROSITE" id="PS51186">
    <property type="entry name" value="GNAT"/>
    <property type="match status" value="1"/>
</dbReference>
<dbReference type="SUPFAM" id="SSF55729">
    <property type="entry name" value="Acyl-CoA N-acyltransferases (Nat)"/>
    <property type="match status" value="1"/>
</dbReference>
<evidence type="ECO:0000256" key="1">
    <source>
        <dbReference type="ARBA" id="ARBA00022679"/>
    </source>
</evidence>
<evidence type="ECO:0000313" key="5">
    <source>
        <dbReference type="Proteomes" id="UP000051672"/>
    </source>
</evidence>
<organism evidence="4 5">
    <name type="scientific">Lacticaseibacillus brantae DSM 23927</name>
    <dbReference type="NCBI Taxonomy" id="1423727"/>
    <lineage>
        <taxon>Bacteria</taxon>
        <taxon>Bacillati</taxon>
        <taxon>Bacillota</taxon>
        <taxon>Bacilli</taxon>
        <taxon>Lactobacillales</taxon>
        <taxon>Lactobacillaceae</taxon>
        <taxon>Lacticaseibacillus</taxon>
    </lineage>
</organism>
<dbReference type="InterPro" id="IPR016181">
    <property type="entry name" value="Acyl_CoA_acyltransferase"/>
</dbReference>
<evidence type="ECO:0000259" key="3">
    <source>
        <dbReference type="PROSITE" id="PS51186"/>
    </source>
</evidence>
<keyword evidence="2" id="KW-0012">Acyltransferase</keyword>
<evidence type="ECO:0000313" key="4">
    <source>
        <dbReference type="EMBL" id="KRM72979.1"/>
    </source>
</evidence>
<dbReference type="Pfam" id="PF00583">
    <property type="entry name" value="Acetyltransf_1"/>
    <property type="match status" value="1"/>
</dbReference>